<dbReference type="PANTHER" id="PTHR30590:SF3">
    <property type="entry name" value="HYPOTHETICAL MEMBRANE SPANNING PROTEIN"/>
    <property type="match status" value="1"/>
</dbReference>
<keyword evidence="1" id="KW-0472">Membrane</keyword>
<keyword evidence="1" id="KW-0812">Transmembrane</keyword>
<name>A0ABP6RQM0_9PSEU</name>
<evidence type="ECO:0000259" key="2">
    <source>
        <dbReference type="Pfam" id="PF04235"/>
    </source>
</evidence>
<dbReference type="Pfam" id="PF04235">
    <property type="entry name" value="DUF418"/>
    <property type="match status" value="1"/>
</dbReference>
<feature type="transmembrane region" description="Helical" evidence="1">
    <location>
        <begin position="33"/>
        <end position="50"/>
    </location>
</feature>
<keyword evidence="4" id="KW-1185">Reference proteome</keyword>
<feature type="transmembrane region" description="Helical" evidence="1">
    <location>
        <begin position="291"/>
        <end position="317"/>
    </location>
</feature>
<evidence type="ECO:0000313" key="3">
    <source>
        <dbReference type="EMBL" id="GAA3357062.1"/>
    </source>
</evidence>
<gene>
    <name evidence="3" type="ORF">GCM10020366_23570</name>
</gene>
<protein>
    <recommendedName>
        <fullName evidence="2">DUF418 domain-containing protein</fullName>
    </recommendedName>
</protein>
<evidence type="ECO:0000313" key="4">
    <source>
        <dbReference type="Proteomes" id="UP001500483"/>
    </source>
</evidence>
<dbReference type="InterPro" id="IPR052529">
    <property type="entry name" value="Bact_Transport_Assoc"/>
</dbReference>
<feature type="transmembrane region" description="Helical" evidence="1">
    <location>
        <begin position="112"/>
        <end position="130"/>
    </location>
</feature>
<dbReference type="InterPro" id="IPR007349">
    <property type="entry name" value="DUF418"/>
</dbReference>
<evidence type="ECO:0000256" key="1">
    <source>
        <dbReference type="SAM" id="Phobius"/>
    </source>
</evidence>
<organism evidence="3 4">
    <name type="scientific">Saccharopolyspora gregorii</name>
    <dbReference type="NCBI Taxonomy" id="33914"/>
    <lineage>
        <taxon>Bacteria</taxon>
        <taxon>Bacillati</taxon>
        <taxon>Actinomycetota</taxon>
        <taxon>Actinomycetes</taxon>
        <taxon>Pseudonocardiales</taxon>
        <taxon>Pseudonocardiaceae</taxon>
        <taxon>Saccharopolyspora</taxon>
    </lineage>
</organism>
<feature type="transmembrane region" description="Helical" evidence="1">
    <location>
        <begin position="170"/>
        <end position="188"/>
    </location>
</feature>
<feature type="domain" description="DUF418" evidence="2">
    <location>
        <begin position="267"/>
        <end position="362"/>
    </location>
</feature>
<reference evidence="4" key="1">
    <citation type="journal article" date="2019" name="Int. J. Syst. Evol. Microbiol.">
        <title>The Global Catalogue of Microorganisms (GCM) 10K type strain sequencing project: providing services to taxonomists for standard genome sequencing and annotation.</title>
        <authorList>
            <consortium name="The Broad Institute Genomics Platform"/>
            <consortium name="The Broad Institute Genome Sequencing Center for Infectious Disease"/>
            <person name="Wu L."/>
            <person name="Ma J."/>
        </authorList>
    </citation>
    <scope>NUCLEOTIDE SEQUENCE [LARGE SCALE GENOMIC DNA]</scope>
    <source>
        <strain evidence="4">JCM 9687</strain>
    </source>
</reference>
<accession>A0ABP6RQM0</accession>
<dbReference type="EMBL" id="BAAAYK010000038">
    <property type="protein sequence ID" value="GAA3357062.1"/>
    <property type="molecule type" value="Genomic_DNA"/>
</dbReference>
<feature type="transmembrane region" description="Helical" evidence="1">
    <location>
        <begin position="87"/>
        <end position="105"/>
    </location>
</feature>
<feature type="transmembrane region" description="Helical" evidence="1">
    <location>
        <begin position="329"/>
        <end position="350"/>
    </location>
</feature>
<dbReference type="Proteomes" id="UP001500483">
    <property type="component" value="Unassembled WGS sequence"/>
</dbReference>
<feature type="transmembrane region" description="Helical" evidence="1">
    <location>
        <begin position="195"/>
        <end position="214"/>
    </location>
</feature>
<dbReference type="PANTHER" id="PTHR30590">
    <property type="entry name" value="INNER MEMBRANE PROTEIN"/>
    <property type="match status" value="1"/>
</dbReference>
<sequence>MDIARGLAVLGMFVAHTGPPQSWLFGLVSGRSAALFAVLAGLSIALLSGGTAPVEGVRRRQVAVRIAVRAVVLFGLGLVLSMLDAPVMVILTSYGVLFLLALPLLRLRARTLGVLAGVLAIAAPLASYLIRDAMPPAGEFGAIPHLGDFTSWSGAAAAFQHVLLDGGYPVLTWLPFVLAGMALGRIDLRAARGPVALLGAGLALAGYGGSWLAMNVFGGREQVLASYGDALPPELVDVLLSRGFGAVPTGSPVMLLSAGAHSGSPFEVVGATGAALLVIGLCMFVERARVLAPIAAVGALALTAYAGHIVLLAAIGTDGLTAMQRTGPHLTWLLLTAIVVVFAVVWRALLGRGPLERVLHLVSAAPAARIGR</sequence>
<feature type="transmembrane region" description="Helical" evidence="1">
    <location>
        <begin position="264"/>
        <end position="284"/>
    </location>
</feature>
<proteinExistence type="predicted"/>
<feature type="transmembrane region" description="Helical" evidence="1">
    <location>
        <begin position="62"/>
        <end position="81"/>
    </location>
</feature>
<keyword evidence="1" id="KW-1133">Transmembrane helix</keyword>
<comment type="caution">
    <text evidence="3">The sequence shown here is derived from an EMBL/GenBank/DDBJ whole genome shotgun (WGS) entry which is preliminary data.</text>
</comment>